<organism evidence="2 3">
    <name type="scientific">Amycolatopsis minnesotensis</name>
    <dbReference type="NCBI Taxonomy" id="337894"/>
    <lineage>
        <taxon>Bacteria</taxon>
        <taxon>Bacillati</taxon>
        <taxon>Actinomycetota</taxon>
        <taxon>Actinomycetes</taxon>
        <taxon>Pseudonocardiales</taxon>
        <taxon>Pseudonocardiaceae</taxon>
        <taxon>Amycolatopsis</taxon>
    </lineage>
</organism>
<feature type="region of interest" description="Disordered" evidence="1">
    <location>
        <begin position="1"/>
        <end position="28"/>
    </location>
</feature>
<evidence type="ECO:0000313" key="2">
    <source>
        <dbReference type="EMBL" id="GAA1957327.1"/>
    </source>
</evidence>
<proteinExistence type="predicted"/>
<name>A0ABN2QRS5_9PSEU</name>
<comment type="caution">
    <text evidence="2">The sequence shown here is derived from an EMBL/GenBank/DDBJ whole genome shotgun (WGS) entry which is preliminary data.</text>
</comment>
<accession>A0ABN2QRS5</accession>
<dbReference type="EMBL" id="BAAANN010000010">
    <property type="protein sequence ID" value="GAA1957327.1"/>
    <property type="molecule type" value="Genomic_DNA"/>
</dbReference>
<keyword evidence="3" id="KW-1185">Reference proteome</keyword>
<protein>
    <submittedName>
        <fullName evidence="2">Uncharacterized protein</fullName>
    </submittedName>
</protein>
<dbReference type="Proteomes" id="UP001501116">
    <property type="component" value="Unassembled WGS sequence"/>
</dbReference>
<gene>
    <name evidence="2" type="ORF">GCM10009754_29290</name>
</gene>
<reference evidence="2 3" key="1">
    <citation type="journal article" date="2019" name="Int. J. Syst. Evol. Microbiol.">
        <title>The Global Catalogue of Microorganisms (GCM) 10K type strain sequencing project: providing services to taxonomists for standard genome sequencing and annotation.</title>
        <authorList>
            <consortium name="The Broad Institute Genomics Platform"/>
            <consortium name="The Broad Institute Genome Sequencing Center for Infectious Disease"/>
            <person name="Wu L."/>
            <person name="Ma J."/>
        </authorList>
    </citation>
    <scope>NUCLEOTIDE SEQUENCE [LARGE SCALE GENOMIC DNA]</scope>
    <source>
        <strain evidence="2 3">JCM 14545</strain>
    </source>
</reference>
<sequence>MAAALPMAPTRKVPPLRGGPVGADAGVPSGVQPPAAHAVTAAAPACSILRLVNDANGPPSRVSLS</sequence>
<evidence type="ECO:0000313" key="3">
    <source>
        <dbReference type="Proteomes" id="UP001501116"/>
    </source>
</evidence>
<evidence type="ECO:0000256" key="1">
    <source>
        <dbReference type="SAM" id="MobiDB-lite"/>
    </source>
</evidence>